<dbReference type="CDD" id="cd01987">
    <property type="entry name" value="USP_KdpD-like"/>
    <property type="match status" value="1"/>
</dbReference>
<accession>A0ABU9LQB0</accession>
<evidence type="ECO:0000256" key="10">
    <source>
        <dbReference type="ARBA" id="ARBA00022989"/>
    </source>
</evidence>
<dbReference type="InterPro" id="IPR038318">
    <property type="entry name" value="KdpD_sf"/>
</dbReference>
<comment type="catalytic activity">
    <reaction evidence="1">
        <text>ATP + protein L-histidine = ADP + protein N-phospho-L-histidine.</text>
        <dbReference type="EC" id="2.7.13.3"/>
    </reaction>
</comment>
<keyword evidence="6 13" id="KW-0812">Transmembrane</keyword>
<dbReference type="Gene3D" id="3.30.450.40">
    <property type="match status" value="1"/>
</dbReference>
<dbReference type="PANTHER" id="PTHR45569">
    <property type="entry name" value="SENSOR PROTEIN KDPD"/>
    <property type="match status" value="1"/>
</dbReference>
<evidence type="ECO:0000259" key="14">
    <source>
        <dbReference type="PROSITE" id="PS50109"/>
    </source>
</evidence>
<evidence type="ECO:0000313" key="15">
    <source>
        <dbReference type="EMBL" id="MEL5988701.1"/>
    </source>
</evidence>
<dbReference type="InterPro" id="IPR005467">
    <property type="entry name" value="His_kinase_dom"/>
</dbReference>
<feature type="transmembrane region" description="Helical" evidence="13">
    <location>
        <begin position="369"/>
        <end position="389"/>
    </location>
</feature>
<evidence type="ECO:0000256" key="9">
    <source>
        <dbReference type="ARBA" id="ARBA00022840"/>
    </source>
</evidence>
<dbReference type="InterPro" id="IPR003852">
    <property type="entry name" value="Sig_transdc_His_kinase_KdpD_N"/>
</dbReference>
<evidence type="ECO:0000256" key="12">
    <source>
        <dbReference type="ARBA" id="ARBA00023136"/>
    </source>
</evidence>
<evidence type="ECO:0000313" key="16">
    <source>
        <dbReference type="Proteomes" id="UP001398420"/>
    </source>
</evidence>
<dbReference type="PROSITE" id="PS50109">
    <property type="entry name" value="HIS_KIN"/>
    <property type="match status" value="1"/>
</dbReference>
<dbReference type="Gene3D" id="3.30.565.10">
    <property type="entry name" value="Histidine kinase-like ATPase, C-terminal domain"/>
    <property type="match status" value="1"/>
</dbReference>
<evidence type="ECO:0000256" key="1">
    <source>
        <dbReference type="ARBA" id="ARBA00000085"/>
    </source>
</evidence>
<dbReference type="EC" id="2.7.13.3" evidence="3"/>
<evidence type="ECO:0000256" key="11">
    <source>
        <dbReference type="ARBA" id="ARBA00023012"/>
    </source>
</evidence>
<comment type="caution">
    <text evidence="15">The sequence shown here is derived from an EMBL/GenBank/DDBJ whole genome shotgun (WGS) entry which is preliminary data.</text>
</comment>
<evidence type="ECO:0000256" key="8">
    <source>
        <dbReference type="ARBA" id="ARBA00022777"/>
    </source>
</evidence>
<keyword evidence="11" id="KW-0902">Two-component regulatory system</keyword>
<dbReference type="Pfam" id="PF02702">
    <property type="entry name" value="KdpD"/>
    <property type="match status" value="1"/>
</dbReference>
<feature type="domain" description="Histidine kinase" evidence="14">
    <location>
        <begin position="652"/>
        <end position="868"/>
    </location>
</feature>
<dbReference type="Gene3D" id="1.20.120.620">
    <property type="entry name" value="Backbone structure of the membrane domain of e. Coli histidine kinase receptor kdpd"/>
    <property type="match status" value="1"/>
</dbReference>
<dbReference type="InterPro" id="IPR027417">
    <property type="entry name" value="P-loop_NTPase"/>
</dbReference>
<dbReference type="CDD" id="cd00075">
    <property type="entry name" value="HATPase"/>
    <property type="match status" value="1"/>
</dbReference>
<dbReference type="PANTHER" id="PTHR45569:SF1">
    <property type="entry name" value="SENSOR PROTEIN KDPD"/>
    <property type="match status" value="1"/>
</dbReference>
<dbReference type="InterPro" id="IPR014729">
    <property type="entry name" value="Rossmann-like_a/b/a_fold"/>
</dbReference>
<evidence type="ECO:0000256" key="6">
    <source>
        <dbReference type="ARBA" id="ARBA00022692"/>
    </source>
</evidence>
<keyword evidence="5" id="KW-0808">Transferase</keyword>
<dbReference type="SUPFAM" id="SSF55874">
    <property type="entry name" value="ATPase domain of HSP90 chaperone/DNA topoisomerase II/histidine kinase"/>
    <property type="match status" value="1"/>
</dbReference>
<feature type="transmembrane region" description="Helical" evidence="13">
    <location>
        <begin position="396"/>
        <end position="426"/>
    </location>
</feature>
<dbReference type="SMART" id="SM00388">
    <property type="entry name" value="HisKA"/>
    <property type="match status" value="1"/>
</dbReference>
<dbReference type="Gene3D" id="1.10.287.130">
    <property type="match status" value="1"/>
</dbReference>
<reference evidence="15 16" key="1">
    <citation type="submission" date="2024-04" db="EMBL/GenBank/DDBJ databases">
        <authorList>
            <person name="Wu Y.S."/>
            <person name="Zhang L."/>
        </authorList>
    </citation>
    <scope>NUCLEOTIDE SEQUENCE [LARGE SCALE GENOMIC DNA]</scope>
    <source>
        <strain evidence="15 16">KG-01</strain>
    </source>
</reference>
<keyword evidence="16" id="KW-1185">Reference proteome</keyword>
<keyword evidence="12 13" id="KW-0472">Membrane</keyword>
<dbReference type="EMBL" id="JBCEWA010000007">
    <property type="protein sequence ID" value="MEL5988701.1"/>
    <property type="molecule type" value="Genomic_DNA"/>
</dbReference>
<evidence type="ECO:0000256" key="5">
    <source>
        <dbReference type="ARBA" id="ARBA00022679"/>
    </source>
</evidence>
<dbReference type="Pfam" id="PF02518">
    <property type="entry name" value="HATPase_c"/>
    <property type="match status" value="1"/>
</dbReference>
<keyword evidence="7" id="KW-0547">Nucleotide-binding</keyword>
<gene>
    <name evidence="15" type="ORF">AAF454_09860</name>
</gene>
<dbReference type="InterPro" id="IPR003594">
    <property type="entry name" value="HATPase_dom"/>
</dbReference>
<dbReference type="InterPro" id="IPR003661">
    <property type="entry name" value="HisK_dim/P_dom"/>
</dbReference>
<keyword evidence="4" id="KW-0597">Phosphoprotein</keyword>
<dbReference type="InterPro" id="IPR036097">
    <property type="entry name" value="HisK_dim/P_sf"/>
</dbReference>
<feature type="transmembrane region" description="Helical" evidence="13">
    <location>
        <begin position="446"/>
        <end position="464"/>
    </location>
</feature>
<dbReference type="Pfam" id="PF13493">
    <property type="entry name" value="DUF4118"/>
    <property type="match status" value="1"/>
</dbReference>
<comment type="subcellular location">
    <subcellularLocation>
        <location evidence="2">Membrane</location>
        <topology evidence="2">Multi-pass membrane protein</topology>
    </subcellularLocation>
</comment>
<evidence type="ECO:0000256" key="3">
    <source>
        <dbReference type="ARBA" id="ARBA00012438"/>
    </source>
</evidence>
<organism evidence="15 16">
    <name type="scientific">Kurthia gibsonii</name>
    <dbReference type="NCBI Taxonomy" id="33946"/>
    <lineage>
        <taxon>Bacteria</taxon>
        <taxon>Bacillati</taxon>
        <taxon>Bacillota</taxon>
        <taxon>Bacilli</taxon>
        <taxon>Bacillales</taxon>
        <taxon>Caryophanaceae</taxon>
        <taxon>Kurthia</taxon>
    </lineage>
</organism>
<dbReference type="RefSeq" id="WP_342303019.1">
    <property type="nucleotide sequence ID" value="NZ_JBCEWA010000007.1"/>
</dbReference>
<dbReference type="GO" id="GO:0016301">
    <property type="term" value="F:kinase activity"/>
    <property type="evidence" value="ECO:0007669"/>
    <property type="project" value="UniProtKB-KW"/>
</dbReference>
<keyword evidence="10 13" id="KW-1133">Transmembrane helix</keyword>
<name>A0ABU9LQB0_9BACL</name>
<evidence type="ECO:0000256" key="13">
    <source>
        <dbReference type="SAM" id="Phobius"/>
    </source>
</evidence>
<dbReference type="Proteomes" id="UP001398420">
    <property type="component" value="Unassembled WGS sequence"/>
</dbReference>
<proteinExistence type="predicted"/>
<dbReference type="SMART" id="SM00387">
    <property type="entry name" value="HATPase_c"/>
    <property type="match status" value="1"/>
</dbReference>
<dbReference type="Gene3D" id="3.40.50.620">
    <property type="entry name" value="HUPs"/>
    <property type="match status" value="1"/>
</dbReference>
<dbReference type="InterPro" id="IPR052023">
    <property type="entry name" value="Histidine_kinase_KdpD"/>
</dbReference>
<evidence type="ECO:0000256" key="7">
    <source>
        <dbReference type="ARBA" id="ARBA00022741"/>
    </source>
</evidence>
<evidence type="ECO:0000256" key="4">
    <source>
        <dbReference type="ARBA" id="ARBA00022553"/>
    </source>
</evidence>
<keyword evidence="9" id="KW-0067">ATP-binding</keyword>
<dbReference type="InterPro" id="IPR036890">
    <property type="entry name" value="HATPase_C_sf"/>
</dbReference>
<dbReference type="SUPFAM" id="SSF52402">
    <property type="entry name" value="Adenine nucleotide alpha hydrolases-like"/>
    <property type="match status" value="1"/>
</dbReference>
<protein>
    <recommendedName>
        <fullName evidence="3">histidine kinase</fullName>
        <ecNumber evidence="3">2.7.13.3</ecNumber>
    </recommendedName>
</protein>
<dbReference type="CDD" id="cd00082">
    <property type="entry name" value="HisKA"/>
    <property type="match status" value="1"/>
</dbReference>
<keyword evidence="8 15" id="KW-0418">Kinase</keyword>
<sequence length="870" mass="99433">MNKKRGKLKIFLGYAAGVGKTYAMLKETHEQLALEKDIVVGYIEPHDRPETKRLIDGLECIKTIDVHYKGRVFQELHLNAIIERMPECVVIDELAHSNTPGLRHEKRFGDIEELLNRGVDVYTTINIQHIESLHDLVESITGIPVNERVPDWMIDRADEIQLVDLEPSVLIQRLKDGKIYAPERAKQALQNFFTLPHLIALREIALRRIADSVHKRIPLEHAKEHILVGISSSPTNAKVIRTAARLVQSLHAEFSCVYVMDDSNELEAEDQERLQKNIELAEQLGGTVVILRENNTSAAIANYAKISGVTKVVLGKTMGKTTWFTRRKLTDAVNAFIPSIDLYIVPDYENAQKKSKRKEIDLSLQWLDFLKMICIFTCVALLGMFFQYLGLSESNIITIFILGVLIVAIWTTSWLMNIISSAIAVLEFNFLFTQPIFSFEAYHKDYPMTFFIMFLAGLLTSSLAKKIRKQEQTAIYNSYRIETLLDANRTLQSAKNVDELMNIGCQEMIKNTQAPIMLYTIEQKKIQSAAYFPCAHLTTPQNEHAKKKLENSNEQAIVQWCIYNQKAAGQTTNIFKDAFAYYIPFSFHDEVQVVLAITFKQQQPFSKFEKQIMYAILNELMLSYEQFYLLEENMKVAKEKELEQIQSNLLRSISHDLRTPLTSISGHASLLKTAGTQLTNEQKYTLYEDLDYNANRLIQLVENLLAASKISNGQLSLHIHEELIEDIFQDCLEQIAKHSERPIQVDIQEPNLSAKMDVRLIRQVIYNLLDNAIQHTEPYCHIYLKAYEEDGLILIEVRDNGQGISPNIKEALFHPTTFYHLKQHDAKRGLGIGLSLCQNILQIHQSELHVKDAIPHGAIFTFSLEKGSDI</sequence>
<dbReference type="InterPro" id="IPR029016">
    <property type="entry name" value="GAF-like_dom_sf"/>
</dbReference>
<dbReference type="SUPFAM" id="SSF47384">
    <property type="entry name" value="Homodimeric domain of signal transducing histidine kinase"/>
    <property type="match status" value="1"/>
</dbReference>
<dbReference type="Pfam" id="PF00512">
    <property type="entry name" value="HisKA"/>
    <property type="match status" value="1"/>
</dbReference>
<evidence type="ECO:0000256" key="2">
    <source>
        <dbReference type="ARBA" id="ARBA00004141"/>
    </source>
</evidence>
<dbReference type="InterPro" id="IPR025201">
    <property type="entry name" value="KdpD_TM"/>
</dbReference>
<dbReference type="Gene3D" id="3.40.50.300">
    <property type="entry name" value="P-loop containing nucleotide triphosphate hydrolases"/>
    <property type="match status" value="1"/>
</dbReference>
<dbReference type="InterPro" id="IPR004358">
    <property type="entry name" value="Sig_transdc_His_kin-like_C"/>
</dbReference>
<dbReference type="PRINTS" id="PR00344">
    <property type="entry name" value="BCTRLSENSOR"/>
</dbReference>